<dbReference type="AlphaFoldDB" id="A0A4P9W155"/>
<evidence type="ECO:0000313" key="1">
    <source>
        <dbReference type="EMBL" id="RKO84428.1"/>
    </source>
</evidence>
<proteinExistence type="predicted"/>
<name>A0A4P9W155_9FUNG</name>
<dbReference type="EMBL" id="ML000112">
    <property type="protein sequence ID" value="RKO84428.1"/>
    <property type="molecule type" value="Genomic_DNA"/>
</dbReference>
<reference evidence="2" key="1">
    <citation type="journal article" date="2018" name="Nat. Microbiol.">
        <title>Leveraging single-cell genomics to expand the fungal tree of life.</title>
        <authorList>
            <person name="Ahrendt S.R."/>
            <person name="Quandt C.A."/>
            <person name="Ciobanu D."/>
            <person name="Clum A."/>
            <person name="Salamov A."/>
            <person name="Andreopoulos B."/>
            <person name="Cheng J.F."/>
            <person name="Woyke T."/>
            <person name="Pelin A."/>
            <person name="Henrissat B."/>
            <person name="Reynolds N.K."/>
            <person name="Benny G.L."/>
            <person name="Smith M.E."/>
            <person name="James T.Y."/>
            <person name="Grigoriev I.V."/>
        </authorList>
    </citation>
    <scope>NUCLEOTIDE SEQUENCE [LARGE SCALE GENOMIC DNA]</scope>
</reference>
<evidence type="ECO:0000313" key="2">
    <source>
        <dbReference type="Proteomes" id="UP000269721"/>
    </source>
</evidence>
<sequence length="189" mass="20549">MSARFWTAQRSSSRMRRSFSRMGCAGLPPHNRDALPAMAASAGPAYEELQPRHLRLLAPFPPFFHHLANSMTKRCLTVVYSTWKCSNSNVASSCSANPSLSLSLHAPGPHWTLFTWVRRWGRQRAKGGVEKGGEGRTRSAKARLARAEARSEASSAQLMVDGVVLMRVTSGKNSNRVAGAGSSSRLPGL</sequence>
<protein>
    <submittedName>
        <fullName evidence="1">Uncharacterized protein</fullName>
    </submittedName>
</protein>
<accession>A0A4P9W155</accession>
<dbReference type="Proteomes" id="UP000269721">
    <property type="component" value="Unassembled WGS sequence"/>
</dbReference>
<organism evidence="1 2">
    <name type="scientific">Blyttiomyces helicus</name>
    <dbReference type="NCBI Taxonomy" id="388810"/>
    <lineage>
        <taxon>Eukaryota</taxon>
        <taxon>Fungi</taxon>
        <taxon>Fungi incertae sedis</taxon>
        <taxon>Chytridiomycota</taxon>
        <taxon>Chytridiomycota incertae sedis</taxon>
        <taxon>Chytridiomycetes</taxon>
        <taxon>Chytridiomycetes incertae sedis</taxon>
        <taxon>Blyttiomyces</taxon>
    </lineage>
</organism>
<keyword evidence="2" id="KW-1185">Reference proteome</keyword>
<gene>
    <name evidence="1" type="ORF">BDK51DRAFT_31215</name>
</gene>